<proteinExistence type="predicted"/>
<protein>
    <submittedName>
        <fullName evidence="1">Uncharacterized protein</fullName>
    </submittedName>
</protein>
<evidence type="ECO:0000313" key="1">
    <source>
        <dbReference type="EMBL" id="PSS34078.1"/>
    </source>
</evidence>
<sequence length="55" mass="5997">MSGVSAQEVEDCVPELGHAQNHTLSAFQRELDHLASIAGWVDYSCGPQRDASRPE</sequence>
<dbReference type="Proteomes" id="UP000186601">
    <property type="component" value="Unassembled WGS sequence"/>
</dbReference>
<accession>A0A2R6RVN5</accession>
<dbReference type="EMBL" id="MLYV02000158">
    <property type="protein sequence ID" value="PSS34078.1"/>
    <property type="molecule type" value="Genomic_DNA"/>
</dbReference>
<keyword evidence="2" id="KW-1185">Reference proteome</keyword>
<gene>
    <name evidence="1" type="ORF">PHLCEN_2v1872</name>
</gene>
<name>A0A2R6RVN5_9APHY</name>
<reference evidence="1 2" key="1">
    <citation type="submission" date="2018-02" db="EMBL/GenBank/DDBJ databases">
        <title>Genome sequence of the basidiomycete white-rot fungus Phlebia centrifuga.</title>
        <authorList>
            <person name="Granchi Z."/>
            <person name="Peng M."/>
            <person name="de Vries R.P."/>
            <person name="Hilden K."/>
            <person name="Makela M.R."/>
            <person name="Grigoriev I."/>
            <person name="Riley R."/>
        </authorList>
    </citation>
    <scope>NUCLEOTIDE SEQUENCE [LARGE SCALE GENOMIC DNA]</scope>
    <source>
        <strain evidence="1 2">FBCC195</strain>
    </source>
</reference>
<comment type="caution">
    <text evidence="1">The sequence shown here is derived from an EMBL/GenBank/DDBJ whole genome shotgun (WGS) entry which is preliminary data.</text>
</comment>
<dbReference type="AlphaFoldDB" id="A0A2R6RVN5"/>
<evidence type="ECO:0000313" key="2">
    <source>
        <dbReference type="Proteomes" id="UP000186601"/>
    </source>
</evidence>
<organism evidence="1 2">
    <name type="scientific">Hermanssonia centrifuga</name>
    <dbReference type="NCBI Taxonomy" id="98765"/>
    <lineage>
        <taxon>Eukaryota</taxon>
        <taxon>Fungi</taxon>
        <taxon>Dikarya</taxon>
        <taxon>Basidiomycota</taxon>
        <taxon>Agaricomycotina</taxon>
        <taxon>Agaricomycetes</taxon>
        <taxon>Polyporales</taxon>
        <taxon>Meruliaceae</taxon>
        <taxon>Hermanssonia</taxon>
    </lineage>
</organism>